<name>A0A515EQQ1_9BURK</name>
<organism evidence="1 2">
    <name type="scientific">Rhodoferax aquaticus</name>
    <dbReference type="NCBI Taxonomy" id="2527691"/>
    <lineage>
        <taxon>Bacteria</taxon>
        <taxon>Pseudomonadati</taxon>
        <taxon>Pseudomonadota</taxon>
        <taxon>Betaproteobacteria</taxon>
        <taxon>Burkholderiales</taxon>
        <taxon>Comamonadaceae</taxon>
        <taxon>Rhodoferax</taxon>
    </lineage>
</organism>
<dbReference type="EMBL" id="CP036282">
    <property type="protein sequence ID" value="QDL54991.1"/>
    <property type="molecule type" value="Genomic_DNA"/>
</dbReference>
<evidence type="ECO:0000313" key="1">
    <source>
        <dbReference type="EMBL" id="QDL54991.1"/>
    </source>
</evidence>
<keyword evidence="2" id="KW-1185">Reference proteome</keyword>
<gene>
    <name evidence="1" type="ORF">EXZ61_12910</name>
</gene>
<accession>A0A515EQQ1</accession>
<dbReference type="Proteomes" id="UP000317365">
    <property type="component" value="Chromosome"/>
</dbReference>
<sequence>MSVPILDASAWREFRGKPANSGINQTTHMAKVADTQGKLRDCFVKLLPTDTPALLCEAIGWLLARKSDVACPAFGAILLVPVEELRKCTPLPPEFNGMTLCPAWCSEVVAGKTVKQIHSMAYFVAKKNCLRSKDARKIAAFDQWGDLRDRNFGNVIASSKGGYVAIDHETLLHDLLWIPAGRNYLEWSLLKEAQSTLDAAGIKKFQVDMANAAKGHAKALVDAAADLAAIVAQLQPGNAAALSQSIHQTLDARSQPDWLSNKLGVIA</sequence>
<reference evidence="2" key="2">
    <citation type="journal article" date="2020" name="Int. J. Syst. Evol. Microbiol.">
        <title>Genomic insights into a novel species Rhodoferax aquaticus sp. nov., isolated from freshwater.</title>
        <authorList>
            <person name="Li T."/>
            <person name="Zhuo Y."/>
            <person name="Jin C.Z."/>
            <person name="Wu X."/>
            <person name="Ko S.R."/>
            <person name="Jin F.J."/>
            <person name="Ahn C.Y."/>
            <person name="Oh H.M."/>
            <person name="Lee H.G."/>
            <person name="Jin L."/>
        </authorList>
    </citation>
    <scope>NUCLEOTIDE SEQUENCE [LARGE SCALE GENOMIC DNA]</scope>
    <source>
        <strain evidence="2">Gr-4</strain>
    </source>
</reference>
<reference evidence="2" key="1">
    <citation type="submission" date="2019-02" db="EMBL/GenBank/DDBJ databases">
        <title>Complete genome sequence of Rhodoferax sp. Gr-4.</title>
        <authorList>
            <person name="Jin L."/>
        </authorList>
    </citation>
    <scope>NUCLEOTIDE SEQUENCE [LARGE SCALE GENOMIC DNA]</scope>
    <source>
        <strain evidence="2">Gr-4</strain>
    </source>
</reference>
<dbReference type="RefSeq" id="WP_142812151.1">
    <property type="nucleotide sequence ID" value="NZ_CP036282.1"/>
</dbReference>
<dbReference type="AlphaFoldDB" id="A0A515EQQ1"/>
<protein>
    <submittedName>
        <fullName evidence="1">Uncharacterized protein</fullName>
    </submittedName>
</protein>
<evidence type="ECO:0000313" key="2">
    <source>
        <dbReference type="Proteomes" id="UP000317365"/>
    </source>
</evidence>
<dbReference type="KEGG" id="rhg:EXZ61_12910"/>
<proteinExistence type="predicted"/>